<dbReference type="AlphaFoldDB" id="A0AAU6SB78"/>
<reference evidence="2" key="1">
    <citation type="submission" date="2024-04" db="EMBL/GenBank/DDBJ databases">
        <authorList>
            <person name="Roder T."/>
            <person name="Oberhansli S."/>
            <person name="Kreuzer M."/>
        </authorList>
    </citation>
    <scope>NUCLEOTIDE SEQUENCE</scope>
    <source>
        <strain evidence="2">LWS13-1.2</strain>
    </source>
</reference>
<evidence type="ECO:0000313" key="2">
    <source>
        <dbReference type="EMBL" id="WZO34151.1"/>
    </source>
</evidence>
<evidence type="ECO:0000256" key="1">
    <source>
        <dbReference type="SAM" id="Phobius"/>
    </source>
</evidence>
<feature type="transmembrane region" description="Helical" evidence="1">
    <location>
        <begin position="32"/>
        <end position="48"/>
    </location>
</feature>
<keyword evidence="1" id="KW-0472">Membrane</keyword>
<accession>A0AAU6SB78</accession>
<protein>
    <submittedName>
        <fullName evidence="2">Uncharacterized protein</fullName>
    </submittedName>
</protein>
<dbReference type="EMBL" id="CP151632">
    <property type="protein sequence ID" value="WZO34151.1"/>
    <property type="molecule type" value="Genomic_DNA"/>
</dbReference>
<dbReference type="RefSeq" id="WP_308868560.1">
    <property type="nucleotide sequence ID" value="NZ_CP151632.1"/>
</dbReference>
<keyword evidence="1" id="KW-0812">Transmembrane</keyword>
<sequence>MLFVLYLILLLGGMYLVGSAFAAPFLPALVFVAGVLCISLAVALPIAAQRIDSGPRK</sequence>
<keyword evidence="1" id="KW-1133">Transmembrane helix</keyword>
<name>A0AAU6SB78_9MICO</name>
<gene>
    <name evidence="2" type="ORF">MRBLWS13_001797</name>
</gene>
<proteinExistence type="predicted"/>
<organism evidence="2">
    <name type="scientific">Microbacterium sp. LWS13-1.2</name>
    <dbReference type="NCBI Taxonomy" id="3135264"/>
    <lineage>
        <taxon>Bacteria</taxon>
        <taxon>Bacillati</taxon>
        <taxon>Actinomycetota</taxon>
        <taxon>Actinomycetes</taxon>
        <taxon>Micrococcales</taxon>
        <taxon>Microbacteriaceae</taxon>
        <taxon>Microbacterium</taxon>
    </lineage>
</organism>